<dbReference type="GO" id="GO:0015171">
    <property type="term" value="F:amino acid transmembrane transporter activity"/>
    <property type="evidence" value="ECO:0007669"/>
    <property type="project" value="TreeGrafter"/>
</dbReference>
<evidence type="ECO:0000256" key="5">
    <source>
        <dbReference type="ARBA" id="ARBA00023136"/>
    </source>
</evidence>
<feature type="transmembrane region" description="Helical" evidence="6">
    <location>
        <begin position="12"/>
        <end position="35"/>
    </location>
</feature>
<name>A0A096AW78_9BACT</name>
<evidence type="ECO:0000256" key="4">
    <source>
        <dbReference type="ARBA" id="ARBA00022989"/>
    </source>
</evidence>
<sequence>MDFPVQLDILDFIFKGLLIGIIASAPMGPVGILCIQRTLNKGRWYGFITGLGATLSDVIYALIVGFGMSFIMKPLSNPSYQFILQMVGSILLLLFGIYCFISDPTKNMHKSGKSKGSIIHNGLTAFAVTFSNPLIIFLFMATFAQFAFIQPAHTFEMIAGFIAIPIGAMMWWYGLTWIISKIKGKFNKKGIIIINKIIGAIVILFSLIILFGIIFNLYHLPSFY</sequence>
<dbReference type="Proteomes" id="UP000029614">
    <property type="component" value="Unassembled WGS sequence"/>
</dbReference>
<organism evidence="7 8">
    <name type="scientific">Prevotella amnii DNF00058</name>
    <dbReference type="NCBI Taxonomy" id="1401066"/>
    <lineage>
        <taxon>Bacteria</taxon>
        <taxon>Pseudomonadati</taxon>
        <taxon>Bacteroidota</taxon>
        <taxon>Bacteroidia</taxon>
        <taxon>Bacteroidales</taxon>
        <taxon>Prevotellaceae</taxon>
        <taxon>Prevotella</taxon>
    </lineage>
</organism>
<dbReference type="AlphaFoldDB" id="A0A096AW78"/>
<dbReference type="PANTHER" id="PTHR30086">
    <property type="entry name" value="ARGININE EXPORTER PROTEIN ARGO"/>
    <property type="match status" value="1"/>
</dbReference>
<evidence type="ECO:0000256" key="2">
    <source>
        <dbReference type="ARBA" id="ARBA00022475"/>
    </source>
</evidence>
<dbReference type="PANTHER" id="PTHR30086:SF20">
    <property type="entry name" value="ARGININE EXPORTER PROTEIN ARGO-RELATED"/>
    <property type="match status" value="1"/>
</dbReference>
<accession>A0A096AW78</accession>
<evidence type="ECO:0000256" key="1">
    <source>
        <dbReference type="ARBA" id="ARBA00004651"/>
    </source>
</evidence>
<dbReference type="EMBL" id="JRNU01000053">
    <property type="protein sequence ID" value="KGF51055.1"/>
    <property type="molecule type" value="Genomic_DNA"/>
</dbReference>
<comment type="subcellular location">
    <subcellularLocation>
        <location evidence="1">Cell membrane</location>
        <topology evidence="1">Multi-pass membrane protein</topology>
    </subcellularLocation>
</comment>
<gene>
    <name evidence="7" type="ORF">HMPREF9302_08915</name>
</gene>
<keyword evidence="2" id="KW-1003">Cell membrane</keyword>
<keyword evidence="8" id="KW-1185">Reference proteome</keyword>
<feature type="transmembrane region" description="Helical" evidence="6">
    <location>
        <begin position="122"/>
        <end position="146"/>
    </location>
</feature>
<feature type="transmembrane region" description="Helical" evidence="6">
    <location>
        <begin position="47"/>
        <end position="70"/>
    </location>
</feature>
<evidence type="ECO:0000256" key="6">
    <source>
        <dbReference type="SAM" id="Phobius"/>
    </source>
</evidence>
<proteinExistence type="predicted"/>
<feature type="transmembrane region" description="Helical" evidence="6">
    <location>
        <begin position="158"/>
        <end position="179"/>
    </location>
</feature>
<protein>
    <submittedName>
        <fullName evidence="7">LysE family translocator protein</fullName>
    </submittedName>
</protein>
<evidence type="ECO:0000256" key="3">
    <source>
        <dbReference type="ARBA" id="ARBA00022692"/>
    </source>
</evidence>
<dbReference type="InterPro" id="IPR001123">
    <property type="entry name" value="LeuE-type"/>
</dbReference>
<dbReference type="Pfam" id="PF01810">
    <property type="entry name" value="LysE"/>
    <property type="match status" value="1"/>
</dbReference>
<dbReference type="GO" id="GO:0005886">
    <property type="term" value="C:plasma membrane"/>
    <property type="evidence" value="ECO:0007669"/>
    <property type="project" value="UniProtKB-SubCell"/>
</dbReference>
<evidence type="ECO:0000313" key="8">
    <source>
        <dbReference type="Proteomes" id="UP000029614"/>
    </source>
</evidence>
<dbReference type="RefSeq" id="WP_036856664.1">
    <property type="nucleotide sequence ID" value="NZ_JRNU01000053.1"/>
</dbReference>
<reference evidence="7 8" key="1">
    <citation type="submission" date="2014-07" db="EMBL/GenBank/DDBJ databases">
        <authorList>
            <person name="McCorrison J."/>
            <person name="Sanka R."/>
            <person name="Torralba M."/>
            <person name="Gillis M."/>
            <person name="Haft D.H."/>
            <person name="Methe B."/>
            <person name="Sutton G."/>
            <person name="Nelson K.E."/>
        </authorList>
    </citation>
    <scope>NUCLEOTIDE SEQUENCE [LARGE SCALE GENOMIC DNA]</scope>
    <source>
        <strain evidence="7 8">DNF00058</strain>
    </source>
</reference>
<feature type="transmembrane region" description="Helical" evidence="6">
    <location>
        <begin position="191"/>
        <end position="218"/>
    </location>
</feature>
<comment type="caution">
    <text evidence="7">The sequence shown here is derived from an EMBL/GenBank/DDBJ whole genome shotgun (WGS) entry which is preliminary data.</text>
</comment>
<evidence type="ECO:0000313" key="7">
    <source>
        <dbReference type="EMBL" id="KGF51055.1"/>
    </source>
</evidence>
<keyword evidence="4 6" id="KW-1133">Transmembrane helix</keyword>
<keyword evidence="5 6" id="KW-0472">Membrane</keyword>
<keyword evidence="3 6" id="KW-0812">Transmembrane</keyword>
<feature type="transmembrane region" description="Helical" evidence="6">
    <location>
        <begin position="82"/>
        <end position="101"/>
    </location>
</feature>
<dbReference type="OrthoDB" id="7874789at2"/>